<evidence type="ECO:0000313" key="5">
    <source>
        <dbReference type="Proteomes" id="UP001497623"/>
    </source>
</evidence>
<dbReference type="EMBL" id="CAXKWB010052484">
    <property type="protein sequence ID" value="CAL4172939.1"/>
    <property type="molecule type" value="Genomic_DNA"/>
</dbReference>
<evidence type="ECO:0000313" key="4">
    <source>
        <dbReference type="EMBL" id="CAL4172939.1"/>
    </source>
</evidence>
<dbReference type="SUPFAM" id="SSF56024">
    <property type="entry name" value="Phospholipase D/nuclease"/>
    <property type="match status" value="2"/>
</dbReference>
<dbReference type="InterPro" id="IPR050874">
    <property type="entry name" value="Diverse_PLD-related"/>
</dbReference>
<organism evidence="4 5">
    <name type="scientific">Meganyctiphanes norvegica</name>
    <name type="common">Northern krill</name>
    <name type="synonym">Thysanopoda norvegica</name>
    <dbReference type="NCBI Taxonomy" id="48144"/>
    <lineage>
        <taxon>Eukaryota</taxon>
        <taxon>Metazoa</taxon>
        <taxon>Ecdysozoa</taxon>
        <taxon>Arthropoda</taxon>
        <taxon>Crustacea</taxon>
        <taxon>Multicrustacea</taxon>
        <taxon>Malacostraca</taxon>
        <taxon>Eumalacostraca</taxon>
        <taxon>Eucarida</taxon>
        <taxon>Euphausiacea</taxon>
        <taxon>Euphausiidae</taxon>
        <taxon>Meganyctiphanes</taxon>
    </lineage>
</organism>
<dbReference type="PANTHER" id="PTHR10185:SF17">
    <property type="entry name" value="GM01519P-RELATED"/>
    <property type="match status" value="1"/>
</dbReference>
<dbReference type="PROSITE" id="PS50035">
    <property type="entry name" value="PLD"/>
    <property type="match status" value="2"/>
</dbReference>
<dbReference type="CDD" id="cd09107">
    <property type="entry name" value="PLDc_vPLD3_4_5_like_2"/>
    <property type="match status" value="1"/>
</dbReference>
<feature type="domain" description="PLD phosphodiesterase" evidence="3">
    <location>
        <begin position="451"/>
        <end position="477"/>
    </location>
</feature>
<evidence type="ECO:0000256" key="1">
    <source>
        <dbReference type="ARBA" id="ARBA00008664"/>
    </source>
</evidence>
<dbReference type="Pfam" id="PF00614">
    <property type="entry name" value="PLDc"/>
    <property type="match status" value="1"/>
</dbReference>
<dbReference type="Proteomes" id="UP001497623">
    <property type="component" value="Unassembled WGS sequence"/>
</dbReference>
<sequence length="538" mass="61659">MKFSVKLDADKKFEISMKKRFREKKTVVEGSGKLDFGEYELQLCNIRYNMFQNGVRVIPPGAKGGRYSLWEWLRPTCIPITIILTLSILIVAMALLDDTINHGKHIPPQCQNTCRYQLVESMPQNLTYDQESVMYGSIYDAWVKLISEAEQSIDIAAFYWTLRNKDITPTPEPSSWQGEDVFQRLYDAGTAKERNLKIRIAQNAPSRISPQTDSAIFAKAGAAEVRSLDFDKLIGGGVLHTKMWIIDGKHIYLGSANMDWRSLTQVKEVGVLISNCSCLAQDMNKIFEVYWQLGKEGAVIPKSWPYNLHTEFNSKNQMKVELNNKMVNTYLSSSPPPFCPEGRNNDVDAIVDVIRKAQKFVYIAVMDYFPRLLYTKQKKFWPVIDDALRSAAYERGVRVRILGSHWNHTRADMKIFLKSLQDLSGSETKMDIETRLFVVPAYTEEQQRIPFGRVNHNKYMVTDNTAYIGTSNWSGDYFINTGGIGLIVNETLQDISKSMNPNVSHILPYEETSLRQQLQTLFVRDWTSEHAKPIDNFF</sequence>
<dbReference type="InterPro" id="IPR032803">
    <property type="entry name" value="PLDc_3"/>
</dbReference>
<name>A0AAV2SC96_MEGNR</name>
<proteinExistence type="inferred from homology"/>
<keyword evidence="2" id="KW-1133">Transmembrane helix</keyword>
<feature type="domain" description="PLD phosphodiesterase" evidence="3">
    <location>
        <begin position="235"/>
        <end position="262"/>
    </location>
</feature>
<dbReference type="Pfam" id="PF13918">
    <property type="entry name" value="PLDc_3"/>
    <property type="match status" value="1"/>
</dbReference>
<gene>
    <name evidence="4" type="ORF">MNOR_LOCUS34334</name>
</gene>
<accession>A0AAV2SC96</accession>
<dbReference type="InterPro" id="IPR001736">
    <property type="entry name" value="PLipase_D/transphosphatidylase"/>
</dbReference>
<reference evidence="4 5" key="1">
    <citation type="submission" date="2024-05" db="EMBL/GenBank/DDBJ databases">
        <authorList>
            <person name="Wallberg A."/>
        </authorList>
    </citation>
    <scope>NUCLEOTIDE SEQUENCE [LARGE SCALE GENOMIC DNA]</scope>
</reference>
<dbReference type="Gene3D" id="3.30.870.10">
    <property type="entry name" value="Endonuclease Chain A"/>
    <property type="match status" value="2"/>
</dbReference>
<evidence type="ECO:0000259" key="3">
    <source>
        <dbReference type="PROSITE" id="PS50035"/>
    </source>
</evidence>
<keyword evidence="2" id="KW-0812">Transmembrane</keyword>
<feature type="non-terminal residue" evidence="4">
    <location>
        <position position="538"/>
    </location>
</feature>
<evidence type="ECO:0000256" key="2">
    <source>
        <dbReference type="SAM" id="Phobius"/>
    </source>
</evidence>
<dbReference type="GO" id="GO:0003824">
    <property type="term" value="F:catalytic activity"/>
    <property type="evidence" value="ECO:0007669"/>
    <property type="project" value="InterPro"/>
</dbReference>
<comment type="caution">
    <text evidence="4">The sequence shown here is derived from an EMBL/GenBank/DDBJ whole genome shotgun (WGS) entry which is preliminary data.</text>
</comment>
<keyword evidence="2" id="KW-0472">Membrane</keyword>
<dbReference type="CDD" id="cd09106">
    <property type="entry name" value="PLDc_vPLD3_4_5_like_1"/>
    <property type="match status" value="1"/>
</dbReference>
<comment type="similarity">
    <text evidence="1">Belongs to the phospholipase D family.</text>
</comment>
<feature type="transmembrane region" description="Helical" evidence="2">
    <location>
        <begin position="76"/>
        <end position="96"/>
    </location>
</feature>
<dbReference type="AlphaFoldDB" id="A0AAV2SC96"/>
<dbReference type="SMART" id="SM00155">
    <property type="entry name" value="PLDc"/>
    <property type="match status" value="2"/>
</dbReference>
<dbReference type="PANTHER" id="PTHR10185">
    <property type="entry name" value="PHOSPHOLIPASE D - RELATED"/>
    <property type="match status" value="1"/>
</dbReference>
<protein>
    <recommendedName>
        <fullName evidence="3">PLD phosphodiesterase domain-containing protein</fullName>
    </recommendedName>
</protein>
<keyword evidence="5" id="KW-1185">Reference proteome</keyword>